<dbReference type="STRING" id="1236220.SAMN04488112_10552"/>
<keyword evidence="3" id="KW-1185">Reference proteome</keyword>
<reference evidence="2 3" key="1">
    <citation type="submission" date="2016-10" db="EMBL/GenBank/DDBJ databases">
        <authorList>
            <person name="de Groot N.N."/>
        </authorList>
    </citation>
    <scope>NUCLEOTIDE SEQUENCE [LARGE SCALE GENOMIC DNA]</scope>
    <source>
        <strain evidence="2 3">DSM 45514</strain>
    </source>
</reference>
<dbReference type="InterPro" id="IPR025671">
    <property type="entry name" value="HXXEE"/>
</dbReference>
<organism evidence="2 3">
    <name type="scientific">Melghirimyces thermohalophilus</name>
    <dbReference type="NCBI Taxonomy" id="1236220"/>
    <lineage>
        <taxon>Bacteria</taxon>
        <taxon>Bacillati</taxon>
        <taxon>Bacillota</taxon>
        <taxon>Bacilli</taxon>
        <taxon>Bacillales</taxon>
        <taxon>Thermoactinomycetaceae</taxon>
        <taxon>Melghirimyces</taxon>
    </lineage>
</organism>
<dbReference type="Pfam" id="PF13787">
    <property type="entry name" value="HXXEE"/>
    <property type="match status" value="1"/>
</dbReference>
<evidence type="ECO:0000313" key="3">
    <source>
        <dbReference type="Proteomes" id="UP000199387"/>
    </source>
</evidence>
<proteinExistence type="predicted"/>
<name>A0A1G6K3W4_9BACL</name>
<feature type="transmembrane region" description="Helical" evidence="1">
    <location>
        <begin position="67"/>
        <end position="87"/>
    </location>
</feature>
<dbReference type="OrthoDB" id="5195477at2"/>
<keyword evidence="1" id="KW-0472">Membrane</keyword>
<accession>A0A1G6K3W4</accession>
<evidence type="ECO:0008006" key="4">
    <source>
        <dbReference type="Google" id="ProtNLM"/>
    </source>
</evidence>
<feature type="transmembrane region" description="Helical" evidence="1">
    <location>
        <begin position="93"/>
        <end position="113"/>
    </location>
</feature>
<feature type="transmembrane region" description="Helical" evidence="1">
    <location>
        <begin position="155"/>
        <end position="172"/>
    </location>
</feature>
<evidence type="ECO:0000256" key="1">
    <source>
        <dbReference type="SAM" id="Phobius"/>
    </source>
</evidence>
<evidence type="ECO:0000313" key="2">
    <source>
        <dbReference type="EMBL" id="SDC25541.1"/>
    </source>
</evidence>
<feature type="transmembrane region" description="Helical" evidence="1">
    <location>
        <begin position="125"/>
        <end position="143"/>
    </location>
</feature>
<dbReference type="EMBL" id="FMZA01000005">
    <property type="protein sequence ID" value="SDC25541.1"/>
    <property type="molecule type" value="Genomic_DNA"/>
</dbReference>
<feature type="transmembrane region" description="Helical" evidence="1">
    <location>
        <begin position="12"/>
        <end position="31"/>
    </location>
</feature>
<keyword evidence="1" id="KW-0812">Transmembrane</keyword>
<dbReference type="AlphaFoldDB" id="A0A1G6K3W4"/>
<gene>
    <name evidence="2" type="ORF">SAMN04488112_10552</name>
</gene>
<keyword evidence="1" id="KW-1133">Transmembrane helix</keyword>
<dbReference type="RefSeq" id="WP_091567181.1">
    <property type="nucleotide sequence ID" value="NZ_FMZA01000005.1"/>
</dbReference>
<dbReference type="Proteomes" id="UP000199387">
    <property type="component" value="Unassembled WGS sequence"/>
</dbReference>
<sequence>MTGSELDLNHAQTLLFIYFFVFLLHELEEIITVENWSKRNRDDVINRLPKNLSSSFQGVLHMNTSQFAIAVTCVVIVAALATLSAFFSIREGALSLFFISSFNIVFLHCFTHLGHTLILKKYTPGVWTAGLLLIPISIYMYQWMFQHALVTGSQLFISLIWGLLAIPIVYIAHEIGLRYK</sequence>
<protein>
    <recommendedName>
        <fullName evidence="4">HXXEE domain-containing protein</fullName>
    </recommendedName>
</protein>